<comment type="caution">
    <text evidence="2">The sequence shown here is derived from an EMBL/GenBank/DDBJ whole genome shotgun (WGS) entry which is preliminary data.</text>
</comment>
<reference evidence="2" key="1">
    <citation type="journal article" date="2021" name="PeerJ">
        <title>Extensive microbial diversity within the chicken gut microbiome revealed by metagenomics and culture.</title>
        <authorList>
            <person name="Gilroy R."/>
            <person name="Ravi A."/>
            <person name="Getino M."/>
            <person name="Pursley I."/>
            <person name="Horton D.L."/>
            <person name="Alikhan N.F."/>
            <person name="Baker D."/>
            <person name="Gharbi K."/>
            <person name="Hall N."/>
            <person name="Watson M."/>
            <person name="Adriaenssens E.M."/>
            <person name="Foster-Nyarko E."/>
            <person name="Jarju S."/>
            <person name="Secka A."/>
            <person name="Antonio M."/>
            <person name="Oren A."/>
            <person name="Chaudhuri R.R."/>
            <person name="La Ragione R."/>
            <person name="Hildebrand F."/>
            <person name="Pallen M.J."/>
        </authorList>
    </citation>
    <scope>NUCLEOTIDE SEQUENCE</scope>
    <source>
        <strain evidence="2">ChiSjej1B19-5720</strain>
    </source>
</reference>
<organism evidence="2 3">
    <name type="scientific">Candidatus Blautia faecavium</name>
    <dbReference type="NCBI Taxonomy" id="2838487"/>
    <lineage>
        <taxon>Bacteria</taxon>
        <taxon>Bacillati</taxon>
        <taxon>Bacillota</taxon>
        <taxon>Clostridia</taxon>
        <taxon>Lachnospirales</taxon>
        <taxon>Lachnospiraceae</taxon>
        <taxon>Blautia</taxon>
    </lineage>
</organism>
<accession>A0A9D2RXW0</accession>
<dbReference type="PANTHER" id="PTHR43649:SF14">
    <property type="entry name" value="BLR3389 PROTEIN"/>
    <property type="match status" value="1"/>
</dbReference>
<feature type="chain" id="PRO_5039503124" evidence="1">
    <location>
        <begin position="27"/>
        <end position="446"/>
    </location>
</feature>
<dbReference type="InterPro" id="IPR006059">
    <property type="entry name" value="SBP"/>
</dbReference>
<evidence type="ECO:0000313" key="2">
    <source>
        <dbReference type="EMBL" id="HJB30136.1"/>
    </source>
</evidence>
<evidence type="ECO:0000313" key="3">
    <source>
        <dbReference type="Proteomes" id="UP000823842"/>
    </source>
</evidence>
<keyword evidence="1" id="KW-0732">Signal</keyword>
<dbReference type="SUPFAM" id="SSF53850">
    <property type="entry name" value="Periplasmic binding protein-like II"/>
    <property type="match status" value="1"/>
</dbReference>
<proteinExistence type="predicted"/>
<name>A0A9D2RXW0_9FIRM</name>
<reference evidence="2" key="2">
    <citation type="submission" date="2021-04" db="EMBL/GenBank/DDBJ databases">
        <authorList>
            <person name="Gilroy R."/>
        </authorList>
    </citation>
    <scope>NUCLEOTIDE SEQUENCE</scope>
    <source>
        <strain evidence="2">ChiSjej1B19-5720</strain>
    </source>
</reference>
<dbReference type="Gene3D" id="3.40.190.10">
    <property type="entry name" value="Periplasmic binding protein-like II"/>
    <property type="match status" value="2"/>
</dbReference>
<evidence type="ECO:0000256" key="1">
    <source>
        <dbReference type="SAM" id="SignalP"/>
    </source>
</evidence>
<dbReference type="EMBL" id="DWYZ01000292">
    <property type="protein sequence ID" value="HJB30136.1"/>
    <property type="molecule type" value="Genomic_DNA"/>
</dbReference>
<dbReference type="InterPro" id="IPR050490">
    <property type="entry name" value="Bact_solute-bd_prot1"/>
</dbReference>
<dbReference type="Pfam" id="PF01547">
    <property type="entry name" value="SBP_bac_1"/>
    <property type="match status" value="1"/>
</dbReference>
<dbReference type="PANTHER" id="PTHR43649">
    <property type="entry name" value="ARABINOSE-BINDING PROTEIN-RELATED"/>
    <property type="match status" value="1"/>
</dbReference>
<dbReference type="AlphaFoldDB" id="A0A9D2RXW0"/>
<dbReference type="Proteomes" id="UP000823842">
    <property type="component" value="Unassembled WGS sequence"/>
</dbReference>
<feature type="signal peptide" evidence="1">
    <location>
        <begin position="1"/>
        <end position="26"/>
    </location>
</feature>
<gene>
    <name evidence="2" type="ORF">IAA06_15290</name>
</gene>
<protein>
    <submittedName>
        <fullName evidence="2">Extracellular solute-binding protein</fullName>
    </submittedName>
</protein>
<sequence>MKKKIVAVMMSLAMVASLGSGVTVFASDDASTDYDVENREYNDVTITIHTRWDEADVSGPLYQAIVDGFMEEYPGITVECINIPTESEWLNSESVLMSDPASMPNILQEYGGSRVAGYIEQNLIVNMDPYYEQYPEWEERFNSLGTSLVDYSSFGYEGTYGVPFTAYQIELFYNEDILNENGIDPASIKSWDDLMAACETLKANGVQPFEMGEMDDYRFGHLHSMLNYKTYGCEVAEQLGTREMTYDSEEQIAIYNMIKEAVDKGYLGTNLLGNDDGQERSIFNTGGCAFLFMGTWYCAEDHSGLELFENEKIHAMRFPYVNEEYELDDMGGGNEGYYVVDTGDPDEVAASVLFLKYMTREDVVNTFVEGYPIPMSVNVTSDAGNYLVKEANAIIAETEDVRGDIENYDSATHMINTVRQALQGLAMGQTAEEVGQRIVEMIAQYE</sequence>